<dbReference type="AlphaFoldDB" id="A0A135U7J7"/>
<dbReference type="PANTHER" id="PTHR24359:SF1">
    <property type="entry name" value="INHIBITOR OF NUCLEAR FACTOR KAPPA-B KINASE EPSILON SUBUNIT HOMOLOG 1-RELATED"/>
    <property type="match status" value="1"/>
</dbReference>
<dbReference type="Pfam" id="PF00069">
    <property type="entry name" value="Pkinase"/>
    <property type="match status" value="1"/>
</dbReference>
<keyword evidence="2" id="KW-0418">Kinase</keyword>
<organism evidence="2 3">
    <name type="scientific">Colletotrichum nymphaeae SA-01</name>
    <dbReference type="NCBI Taxonomy" id="1460502"/>
    <lineage>
        <taxon>Eukaryota</taxon>
        <taxon>Fungi</taxon>
        <taxon>Dikarya</taxon>
        <taxon>Ascomycota</taxon>
        <taxon>Pezizomycotina</taxon>
        <taxon>Sordariomycetes</taxon>
        <taxon>Hypocreomycetidae</taxon>
        <taxon>Glomerellales</taxon>
        <taxon>Glomerellaceae</taxon>
        <taxon>Colletotrichum</taxon>
        <taxon>Colletotrichum acutatum species complex</taxon>
    </lineage>
</organism>
<dbReference type="PROSITE" id="PS50011">
    <property type="entry name" value="PROTEIN_KINASE_DOM"/>
    <property type="match status" value="1"/>
</dbReference>
<feature type="domain" description="Protein kinase" evidence="1">
    <location>
        <begin position="167"/>
        <end position="485"/>
    </location>
</feature>
<dbReference type="Proteomes" id="UP000070054">
    <property type="component" value="Unassembled WGS sequence"/>
</dbReference>
<accession>A0A135U7J7</accession>
<sequence length="485" mass="54512">MAFQSLQNALANSVEADPMSDTRTYLPRDALDSIITRKSVKEALKSYSVGRKFWNPSSKRVADVVFSNNLKKLFVILLYLDIPWDVQKIHEADFTDDDLPFKWIKPGKTNGEYLQSSVNSNKHFRPLKHWGFHLAENLAVKQWVVLAPFFGTTGEHQILNRLCPLPLIRAEALIHSARNVVFKAKIRSSHVVGFKDIENSSSLDVALKEFRHEADFDQERSNLNALRKLPNTKHIAQSLATFSQGSKSYILSPWARGGDLDKFWQTHDGLTREYKLALWSLEQMLGLVKALYALHEELGDAGNCRHGDLKPGNILHFTSGTEEGTLGILKITDFGISRIHQEATFDRLGKPTITGATSPSYEAPEAVAPKAARSRKYDIWSVGCIFLEFIVWLVQDWNAVQSFASARISTSVQVGGETPSHFYRIDKDSVTVHPEVQKIIKILGRMPQSAPNTALGKLLSIIEDDLIKINSADRIDAEGLCFDEW</sequence>
<dbReference type="Gene3D" id="1.10.510.10">
    <property type="entry name" value="Transferase(Phosphotransferase) domain 1"/>
    <property type="match status" value="1"/>
</dbReference>
<dbReference type="GO" id="GO:0004674">
    <property type="term" value="F:protein serine/threonine kinase activity"/>
    <property type="evidence" value="ECO:0007669"/>
    <property type="project" value="TreeGrafter"/>
</dbReference>
<dbReference type="InterPro" id="IPR011009">
    <property type="entry name" value="Kinase-like_dom_sf"/>
</dbReference>
<dbReference type="OrthoDB" id="1046782at2759"/>
<proteinExistence type="predicted"/>
<reference evidence="2 3" key="1">
    <citation type="submission" date="2014-02" db="EMBL/GenBank/DDBJ databases">
        <title>The genome sequence of Colletotrichum nymphaeae SA-01.</title>
        <authorList>
            <person name="Baroncelli R."/>
            <person name="Thon M.R."/>
        </authorList>
    </citation>
    <scope>NUCLEOTIDE SEQUENCE [LARGE SCALE GENOMIC DNA]</scope>
    <source>
        <strain evidence="2 3">SA-01</strain>
    </source>
</reference>
<dbReference type="InterPro" id="IPR000719">
    <property type="entry name" value="Prot_kinase_dom"/>
</dbReference>
<evidence type="ECO:0000313" key="3">
    <source>
        <dbReference type="Proteomes" id="UP000070054"/>
    </source>
</evidence>
<evidence type="ECO:0000313" key="2">
    <source>
        <dbReference type="EMBL" id="KXH56343.1"/>
    </source>
</evidence>
<comment type="caution">
    <text evidence="2">The sequence shown here is derived from an EMBL/GenBank/DDBJ whole genome shotgun (WGS) entry which is preliminary data.</text>
</comment>
<dbReference type="EMBL" id="JEMN01000791">
    <property type="protein sequence ID" value="KXH56343.1"/>
    <property type="molecule type" value="Genomic_DNA"/>
</dbReference>
<keyword evidence="3" id="KW-1185">Reference proteome</keyword>
<dbReference type="SMART" id="SM00220">
    <property type="entry name" value="S_TKc"/>
    <property type="match status" value="1"/>
</dbReference>
<dbReference type="GO" id="GO:0005524">
    <property type="term" value="F:ATP binding"/>
    <property type="evidence" value="ECO:0007669"/>
    <property type="project" value="InterPro"/>
</dbReference>
<dbReference type="PANTHER" id="PTHR24359">
    <property type="entry name" value="SERINE/THREONINE-PROTEIN KINASE SBK1"/>
    <property type="match status" value="1"/>
</dbReference>
<evidence type="ECO:0000259" key="1">
    <source>
        <dbReference type="PROSITE" id="PS50011"/>
    </source>
</evidence>
<dbReference type="SUPFAM" id="SSF56112">
    <property type="entry name" value="Protein kinase-like (PK-like)"/>
    <property type="match status" value="1"/>
</dbReference>
<gene>
    <name evidence="2" type="ORF">CNYM01_00223</name>
</gene>
<name>A0A135U7J7_9PEZI</name>
<protein>
    <submittedName>
        <fullName evidence="2">Protein kinase domain-containing protein</fullName>
    </submittedName>
</protein>
<dbReference type="CDD" id="cd00180">
    <property type="entry name" value="PKc"/>
    <property type="match status" value="1"/>
</dbReference>
<keyword evidence="2" id="KW-0808">Transferase</keyword>